<feature type="compositionally biased region" description="Gly residues" evidence="1">
    <location>
        <begin position="1"/>
        <end position="10"/>
    </location>
</feature>
<organism evidence="2 3">
    <name type="scientific">Nocardioides massiliensis</name>
    <dbReference type="NCBI Taxonomy" id="1325935"/>
    <lineage>
        <taxon>Bacteria</taxon>
        <taxon>Bacillati</taxon>
        <taxon>Actinomycetota</taxon>
        <taxon>Actinomycetes</taxon>
        <taxon>Propionibacteriales</taxon>
        <taxon>Nocardioidaceae</taxon>
        <taxon>Nocardioides</taxon>
    </lineage>
</organism>
<evidence type="ECO:0000256" key="1">
    <source>
        <dbReference type="SAM" id="MobiDB-lite"/>
    </source>
</evidence>
<evidence type="ECO:0000313" key="3">
    <source>
        <dbReference type="Proteomes" id="UP001240447"/>
    </source>
</evidence>
<accession>A0ABT9NJR2</accession>
<sequence>MVTGPLGGAVGLNPPPTGTPSTPTPTTPTPAPAPETPGIDWNQSAYDVMRQMLDQYGLGSLSSVLRKLIERGITDQASVMLELQNTAEWKQRFAGNEMLRQRGLGVLTPAEYLAVERSYAQVLRNYGLPEGFYDDPSDFAGFIGNQVSAAELQQRAQAYSDLANREDSAIKDQLRAMGMGQGDLLAYMMDPNRAAPLIQRKYQTVLLSAAARRQNLGVDEEYAGRLAELGVTEGDAIRGYGSIKAGLHTFQTLGDIYGSTFDQRDYEQEVFEADGQSARKRHGLASQERAAFSGRSGLDGRTLARDRAAGQF</sequence>
<comment type="caution">
    <text evidence="2">The sequence shown here is derived from an EMBL/GenBank/DDBJ whole genome shotgun (WGS) entry which is preliminary data.</text>
</comment>
<name>A0ABT9NJR2_9ACTN</name>
<reference evidence="2 3" key="1">
    <citation type="submission" date="2023-07" db="EMBL/GenBank/DDBJ databases">
        <title>Sequencing the genomes of 1000 actinobacteria strains.</title>
        <authorList>
            <person name="Klenk H.-P."/>
        </authorList>
    </citation>
    <scope>NUCLEOTIDE SEQUENCE [LARGE SCALE GENOMIC DNA]</scope>
    <source>
        <strain evidence="2 3">GD13</strain>
    </source>
</reference>
<feature type="compositionally biased region" description="Pro residues" evidence="1">
    <location>
        <begin position="13"/>
        <end position="35"/>
    </location>
</feature>
<dbReference type="RefSeq" id="WP_068117790.1">
    <property type="nucleotide sequence ID" value="NZ_CCXJ01000105.1"/>
</dbReference>
<proteinExistence type="predicted"/>
<keyword evidence="3" id="KW-1185">Reference proteome</keyword>
<dbReference type="EMBL" id="JAUSQM010000001">
    <property type="protein sequence ID" value="MDP9820484.1"/>
    <property type="molecule type" value="Genomic_DNA"/>
</dbReference>
<gene>
    <name evidence="2" type="ORF">J2S59_000293</name>
</gene>
<feature type="region of interest" description="Disordered" evidence="1">
    <location>
        <begin position="277"/>
        <end position="298"/>
    </location>
</feature>
<protein>
    <submittedName>
        <fullName evidence="2">Uncharacterized protein</fullName>
    </submittedName>
</protein>
<evidence type="ECO:0000313" key="2">
    <source>
        <dbReference type="EMBL" id="MDP9820484.1"/>
    </source>
</evidence>
<feature type="region of interest" description="Disordered" evidence="1">
    <location>
        <begin position="1"/>
        <end position="38"/>
    </location>
</feature>
<dbReference type="Proteomes" id="UP001240447">
    <property type="component" value="Unassembled WGS sequence"/>
</dbReference>